<dbReference type="InterPro" id="IPR010730">
    <property type="entry name" value="HET"/>
</dbReference>
<organism evidence="2 3">
    <name type="scientific">Microthyrium microscopicum</name>
    <dbReference type="NCBI Taxonomy" id="703497"/>
    <lineage>
        <taxon>Eukaryota</taxon>
        <taxon>Fungi</taxon>
        <taxon>Dikarya</taxon>
        <taxon>Ascomycota</taxon>
        <taxon>Pezizomycotina</taxon>
        <taxon>Dothideomycetes</taxon>
        <taxon>Dothideomycetes incertae sedis</taxon>
        <taxon>Microthyriales</taxon>
        <taxon>Microthyriaceae</taxon>
        <taxon>Microthyrium</taxon>
    </lineage>
</organism>
<keyword evidence="3" id="KW-1185">Reference proteome</keyword>
<protein>
    <submittedName>
        <fullName evidence="2">HET-domain-containing protein</fullName>
    </submittedName>
</protein>
<reference evidence="2" key="1">
    <citation type="journal article" date="2020" name="Stud. Mycol.">
        <title>101 Dothideomycetes genomes: a test case for predicting lifestyles and emergence of pathogens.</title>
        <authorList>
            <person name="Haridas S."/>
            <person name="Albert R."/>
            <person name="Binder M."/>
            <person name="Bloem J."/>
            <person name="Labutti K."/>
            <person name="Salamov A."/>
            <person name="Andreopoulos B."/>
            <person name="Baker S."/>
            <person name="Barry K."/>
            <person name="Bills G."/>
            <person name="Bluhm B."/>
            <person name="Cannon C."/>
            <person name="Castanera R."/>
            <person name="Culley D."/>
            <person name="Daum C."/>
            <person name="Ezra D."/>
            <person name="Gonzalez J."/>
            <person name="Henrissat B."/>
            <person name="Kuo A."/>
            <person name="Liang C."/>
            <person name="Lipzen A."/>
            <person name="Lutzoni F."/>
            <person name="Magnuson J."/>
            <person name="Mondo S."/>
            <person name="Nolan M."/>
            <person name="Ohm R."/>
            <person name="Pangilinan J."/>
            <person name="Park H.-J."/>
            <person name="Ramirez L."/>
            <person name="Alfaro M."/>
            <person name="Sun H."/>
            <person name="Tritt A."/>
            <person name="Yoshinaga Y."/>
            <person name="Zwiers L.-H."/>
            <person name="Turgeon B."/>
            <person name="Goodwin S."/>
            <person name="Spatafora J."/>
            <person name="Crous P."/>
            <person name="Grigoriev I."/>
        </authorList>
    </citation>
    <scope>NUCLEOTIDE SEQUENCE</scope>
    <source>
        <strain evidence="2">CBS 115976</strain>
    </source>
</reference>
<feature type="domain" description="Heterokaryon incompatibility" evidence="1">
    <location>
        <begin position="208"/>
        <end position="345"/>
    </location>
</feature>
<dbReference type="AlphaFoldDB" id="A0A6A6TVE0"/>
<dbReference type="PANTHER" id="PTHR33112">
    <property type="entry name" value="DOMAIN PROTEIN, PUTATIVE-RELATED"/>
    <property type="match status" value="1"/>
</dbReference>
<gene>
    <name evidence="2" type="ORF">BT63DRAFT_112124</name>
</gene>
<dbReference type="Pfam" id="PF06985">
    <property type="entry name" value="HET"/>
    <property type="match status" value="1"/>
</dbReference>
<sequence length="376" mass="42743">MPIPFQELGENPPLCDWCRIITDFFLPKRTPTSTLDCQSLVANKEDCSLCPLFYKQDRLSPPSSLRATIAIYQVSANGAVAELPVAQNQKHETIFWKEANEDQDLAVASRSSSWRLIPDTKSTCIQENGPQGRIVVFDECIPEQQFSARYTSSLDWPGIQNWLQTCDKSHSVACQSREAIELQHLQLIDCYNCDSLSISTFFQPFPKYVALSYVWGPSAVQDKSRRVDLCNDGIPKTIRHAIEISRKLGFQYLWVDCYCVSQQDTEAKQKTIHSMGEIYENAALTLIAAAGDDDEHGMVSKDLVACQKRPIYKVGDHYVTTVQPKIPKIAIATSKWSTRGWTYQEALLSRRKLVFTEEMIFFECRGKHRLHDPSLM</sequence>
<name>A0A6A6TVE0_9PEZI</name>
<proteinExistence type="predicted"/>
<evidence type="ECO:0000313" key="2">
    <source>
        <dbReference type="EMBL" id="KAF2663792.1"/>
    </source>
</evidence>
<evidence type="ECO:0000259" key="1">
    <source>
        <dbReference type="Pfam" id="PF06985"/>
    </source>
</evidence>
<dbReference type="Proteomes" id="UP000799302">
    <property type="component" value="Unassembled WGS sequence"/>
</dbReference>
<dbReference type="PANTHER" id="PTHR33112:SF1">
    <property type="entry name" value="HETEROKARYON INCOMPATIBILITY DOMAIN-CONTAINING PROTEIN"/>
    <property type="match status" value="1"/>
</dbReference>
<dbReference type="OrthoDB" id="5428863at2759"/>
<evidence type="ECO:0000313" key="3">
    <source>
        <dbReference type="Proteomes" id="UP000799302"/>
    </source>
</evidence>
<dbReference type="EMBL" id="MU004244">
    <property type="protein sequence ID" value="KAF2663792.1"/>
    <property type="molecule type" value="Genomic_DNA"/>
</dbReference>
<accession>A0A6A6TVE0</accession>